<feature type="compositionally biased region" description="Polar residues" evidence="2">
    <location>
        <begin position="274"/>
        <end position="291"/>
    </location>
</feature>
<feature type="region of interest" description="Disordered" evidence="2">
    <location>
        <begin position="14"/>
        <end position="72"/>
    </location>
</feature>
<dbReference type="PANTHER" id="PTHR48153:SF4">
    <property type="entry name" value="UBIQUITIN CARBOXYL-TERMINAL HYDROLASE MUG105"/>
    <property type="match status" value="1"/>
</dbReference>
<evidence type="ECO:0000313" key="4">
    <source>
        <dbReference type="EMBL" id="KAG0563469.1"/>
    </source>
</evidence>
<keyword evidence="1" id="KW-0378">Hydrolase</keyword>
<dbReference type="AlphaFoldDB" id="A0A8T0GZ31"/>
<feature type="compositionally biased region" description="Basic and acidic residues" evidence="2">
    <location>
        <begin position="241"/>
        <end position="257"/>
    </location>
</feature>
<dbReference type="Pfam" id="PF07910">
    <property type="entry name" value="Peptidase_C78"/>
    <property type="match status" value="2"/>
</dbReference>
<name>A0A8T0GZ31_CERPU</name>
<dbReference type="Proteomes" id="UP000822688">
    <property type="component" value="Chromosome 8"/>
</dbReference>
<sequence length="506" mass="56313">MSLLLQKALDRVERTGWSLDDTEEGSSGSSGTSGSDDTTEAVKGGMDGNDPDLQFGHQEQDQGEGPGRRQRNKDALQRLNVDDAIKSLILSQIREASVLDVVDGQLMDLLQKCLDTDGRRSSIVALSGYIEHFESRLEEDLGWGCGWRNIQMLSSYMLAQNPEVRDVLFGGAGFVPDIPAMQQWLEIAWLKGFDVLGADYFDWKITGTHKWIGTTECAALLRSFGIRARIIDFRTASSKRGMDGMRGKGGSDTEKGSDPGASDELSGNFGRMTVSDQSSELPSADNLSPEHNTPEVAPVIVADEREELHYLRPCPENPNLCATCVEERNNCGFSHRLHSSPHKGVIHNGDSRNITGEQRNDDFTAGGGGGVYPTDVDLNHKYMTNWIWNYFSAESGPGDQQSITFSNRSPLYFQHRGHSRTIVGIERCKKEGSNKEEDYLIVLDPSQRTLDIIRSLQRKQGWEELVKRGMHSLNQAEYQLCYIEPGIAMGEELESLKTLSSVRYMY</sequence>
<gene>
    <name evidence="4" type="ORF">KC19_8G033800</name>
</gene>
<feature type="domain" description="UFSP1/2/DUB catalytic" evidence="3">
    <location>
        <begin position="379"/>
        <end position="481"/>
    </location>
</feature>
<accession>A0A8T0GZ31</accession>
<keyword evidence="5" id="KW-1185">Reference proteome</keyword>
<evidence type="ECO:0000256" key="2">
    <source>
        <dbReference type="SAM" id="MobiDB-lite"/>
    </source>
</evidence>
<dbReference type="PANTHER" id="PTHR48153">
    <property type="entry name" value="UFM1-SPECIFIC PROTEASE 2"/>
    <property type="match status" value="1"/>
</dbReference>
<reference evidence="4" key="1">
    <citation type="submission" date="2020-06" db="EMBL/GenBank/DDBJ databases">
        <title>WGS assembly of Ceratodon purpureus strain R40.</title>
        <authorList>
            <person name="Carey S.B."/>
            <person name="Jenkins J."/>
            <person name="Shu S."/>
            <person name="Lovell J.T."/>
            <person name="Sreedasyam A."/>
            <person name="Maumus F."/>
            <person name="Tiley G.P."/>
            <person name="Fernandez-Pozo N."/>
            <person name="Barry K."/>
            <person name="Chen C."/>
            <person name="Wang M."/>
            <person name="Lipzen A."/>
            <person name="Daum C."/>
            <person name="Saski C.A."/>
            <person name="Payton A.C."/>
            <person name="Mcbreen J.C."/>
            <person name="Conrad R.E."/>
            <person name="Kollar L.M."/>
            <person name="Olsson S."/>
            <person name="Huttunen S."/>
            <person name="Landis J.B."/>
            <person name="Wickett N.J."/>
            <person name="Johnson M.G."/>
            <person name="Rensing S.A."/>
            <person name="Grimwood J."/>
            <person name="Schmutz J."/>
            <person name="Mcdaniel S.F."/>
        </authorList>
    </citation>
    <scope>NUCLEOTIDE SEQUENCE</scope>
    <source>
        <strain evidence="4">R40</strain>
    </source>
</reference>
<evidence type="ECO:0000259" key="3">
    <source>
        <dbReference type="Pfam" id="PF07910"/>
    </source>
</evidence>
<protein>
    <recommendedName>
        <fullName evidence="3">UFSP1/2/DUB catalytic domain-containing protein</fullName>
    </recommendedName>
</protein>
<organism evidence="4 5">
    <name type="scientific">Ceratodon purpureus</name>
    <name type="common">Fire moss</name>
    <name type="synonym">Dicranum purpureum</name>
    <dbReference type="NCBI Taxonomy" id="3225"/>
    <lineage>
        <taxon>Eukaryota</taxon>
        <taxon>Viridiplantae</taxon>
        <taxon>Streptophyta</taxon>
        <taxon>Embryophyta</taxon>
        <taxon>Bryophyta</taxon>
        <taxon>Bryophytina</taxon>
        <taxon>Bryopsida</taxon>
        <taxon>Dicranidae</taxon>
        <taxon>Pseudoditrichales</taxon>
        <taxon>Ditrichaceae</taxon>
        <taxon>Ceratodon</taxon>
    </lineage>
</organism>
<proteinExistence type="predicted"/>
<dbReference type="GO" id="GO:0019783">
    <property type="term" value="F:ubiquitin-like protein peptidase activity"/>
    <property type="evidence" value="ECO:0007669"/>
    <property type="project" value="TreeGrafter"/>
</dbReference>
<feature type="domain" description="UFSP1/2/DUB catalytic" evidence="3">
    <location>
        <begin position="121"/>
        <end position="238"/>
    </location>
</feature>
<dbReference type="InterPro" id="IPR012462">
    <property type="entry name" value="UFSP1/2_DUB_cat"/>
</dbReference>
<feature type="compositionally biased region" description="Low complexity" evidence="2">
    <location>
        <begin position="25"/>
        <end position="36"/>
    </location>
</feature>
<comment type="caution">
    <text evidence="4">The sequence shown here is derived from an EMBL/GenBank/DDBJ whole genome shotgun (WGS) entry which is preliminary data.</text>
</comment>
<feature type="region of interest" description="Disordered" evidence="2">
    <location>
        <begin position="241"/>
        <end position="294"/>
    </location>
</feature>
<dbReference type="EMBL" id="CM026429">
    <property type="protein sequence ID" value="KAG0563469.1"/>
    <property type="molecule type" value="Genomic_DNA"/>
</dbReference>
<evidence type="ECO:0000256" key="1">
    <source>
        <dbReference type="ARBA" id="ARBA00022801"/>
    </source>
</evidence>
<evidence type="ECO:0000313" key="5">
    <source>
        <dbReference type="Proteomes" id="UP000822688"/>
    </source>
</evidence>
<dbReference type="Gene3D" id="3.90.70.130">
    <property type="match status" value="2"/>
</dbReference>